<dbReference type="Pfam" id="PF14543">
    <property type="entry name" value="TAXi_N"/>
    <property type="match status" value="1"/>
</dbReference>
<evidence type="ECO:0000256" key="2">
    <source>
        <dbReference type="SAM" id="SignalP"/>
    </source>
</evidence>
<dbReference type="AlphaFoldDB" id="A0AAW2SHC5"/>
<proteinExistence type="inferred from homology"/>
<feature type="chain" id="PRO_5043789083" evidence="2">
    <location>
        <begin position="37"/>
        <end position="203"/>
    </location>
</feature>
<organism evidence="4">
    <name type="scientific">Sesamum calycinum</name>
    <dbReference type="NCBI Taxonomy" id="2727403"/>
    <lineage>
        <taxon>Eukaryota</taxon>
        <taxon>Viridiplantae</taxon>
        <taxon>Streptophyta</taxon>
        <taxon>Embryophyta</taxon>
        <taxon>Tracheophyta</taxon>
        <taxon>Spermatophyta</taxon>
        <taxon>Magnoliopsida</taxon>
        <taxon>eudicotyledons</taxon>
        <taxon>Gunneridae</taxon>
        <taxon>Pentapetalae</taxon>
        <taxon>asterids</taxon>
        <taxon>lamiids</taxon>
        <taxon>Lamiales</taxon>
        <taxon>Pedaliaceae</taxon>
        <taxon>Sesamum</taxon>
    </lineage>
</organism>
<dbReference type="SUPFAM" id="SSF50630">
    <property type="entry name" value="Acid proteases"/>
    <property type="match status" value="1"/>
</dbReference>
<dbReference type="EMBL" id="JACGWM010000002">
    <property type="protein sequence ID" value="KAL0391036.1"/>
    <property type="molecule type" value="Genomic_DNA"/>
</dbReference>
<evidence type="ECO:0000259" key="3">
    <source>
        <dbReference type="Pfam" id="PF14543"/>
    </source>
</evidence>
<evidence type="ECO:0000256" key="1">
    <source>
        <dbReference type="ARBA" id="ARBA00007447"/>
    </source>
</evidence>
<protein>
    <submittedName>
        <fullName evidence="4">Aspartic proteinase GIP1</fullName>
    </submittedName>
</protein>
<dbReference type="Gene3D" id="2.40.70.10">
    <property type="entry name" value="Acid Proteases"/>
    <property type="match status" value="1"/>
</dbReference>
<comment type="caution">
    <text evidence="4">The sequence shown here is derived from an EMBL/GenBank/DDBJ whole genome shotgun (WGS) entry which is preliminary data.</text>
</comment>
<feature type="domain" description="Xylanase inhibitor N-terminal" evidence="3">
    <location>
        <begin position="52"/>
        <end position="131"/>
    </location>
</feature>
<reference evidence="4" key="2">
    <citation type="journal article" date="2024" name="Plant">
        <title>Genomic evolution and insights into agronomic trait innovations of Sesamum species.</title>
        <authorList>
            <person name="Miao H."/>
            <person name="Wang L."/>
            <person name="Qu L."/>
            <person name="Liu H."/>
            <person name="Sun Y."/>
            <person name="Le M."/>
            <person name="Wang Q."/>
            <person name="Wei S."/>
            <person name="Zheng Y."/>
            <person name="Lin W."/>
            <person name="Duan Y."/>
            <person name="Cao H."/>
            <person name="Xiong S."/>
            <person name="Wang X."/>
            <person name="Wei L."/>
            <person name="Li C."/>
            <person name="Ma Q."/>
            <person name="Ju M."/>
            <person name="Zhao R."/>
            <person name="Li G."/>
            <person name="Mu C."/>
            <person name="Tian Q."/>
            <person name="Mei H."/>
            <person name="Zhang T."/>
            <person name="Gao T."/>
            <person name="Zhang H."/>
        </authorList>
    </citation>
    <scope>NUCLEOTIDE SEQUENCE</scope>
    <source>
        <strain evidence="4">KEN8</strain>
    </source>
</reference>
<name>A0AAW2SHC5_9LAMI</name>
<comment type="similarity">
    <text evidence="1">Belongs to the peptidase A1 family.</text>
</comment>
<evidence type="ECO:0000313" key="4">
    <source>
        <dbReference type="EMBL" id="KAL0391036.1"/>
    </source>
</evidence>
<reference evidence="4" key="1">
    <citation type="submission" date="2020-06" db="EMBL/GenBank/DDBJ databases">
        <authorList>
            <person name="Li T."/>
            <person name="Hu X."/>
            <person name="Zhang T."/>
            <person name="Song X."/>
            <person name="Zhang H."/>
            <person name="Dai N."/>
            <person name="Sheng W."/>
            <person name="Hou X."/>
            <person name="Wei L."/>
        </authorList>
    </citation>
    <scope>NUCLEOTIDE SEQUENCE</scope>
    <source>
        <strain evidence="4">KEN8</strain>
        <tissue evidence="4">Leaf</tissue>
    </source>
</reference>
<accession>A0AAW2SHC5</accession>
<dbReference type="InterPro" id="IPR021109">
    <property type="entry name" value="Peptidase_aspartic_dom_sf"/>
</dbReference>
<keyword evidence="2" id="KW-0732">Signal</keyword>
<sequence>MHYASKQDHDNCSSHHSNLFSFFFFFFSVRLHCSSAQTLVTPVSKDKSTSLYTLSIYLKTPLQLSKLHLDLGSYIPWHDCDRGRYNDSSSYRPVHAKTALCKEMVPRAISYCYEPAHPGCANNSCGFFLRIRSPGNPPPAILSRTNLHCYYRDPANAVSPDPFRSYCFLASIQLYSPSFCVVLLEDPSGWRLWVGTITRSQLN</sequence>
<feature type="signal peptide" evidence="2">
    <location>
        <begin position="1"/>
        <end position="36"/>
    </location>
</feature>
<dbReference type="InterPro" id="IPR032861">
    <property type="entry name" value="TAXi_N"/>
</dbReference>
<gene>
    <name evidence="4" type="ORF">Scaly_0460700</name>
</gene>